<protein>
    <submittedName>
        <fullName evidence="1">Uncharacterized protein</fullName>
    </submittedName>
</protein>
<gene>
    <name evidence="1" type="ORF">LAZ67_6000120</name>
</gene>
<dbReference type="Proteomes" id="UP001235939">
    <property type="component" value="Chromosome 06"/>
</dbReference>
<keyword evidence="2" id="KW-1185">Reference proteome</keyword>
<organism evidence="1 2">
    <name type="scientific">Cordylochernes scorpioides</name>
    <dbReference type="NCBI Taxonomy" id="51811"/>
    <lineage>
        <taxon>Eukaryota</taxon>
        <taxon>Metazoa</taxon>
        <taxon>Ecdysozoa</taxon>
        <taxon>Arthropoda</taxon>
        <taxon>Chelicerata</taxon>
        <taxon>Arachnida</taxon>
        <taxon>Pseudoscorpiones</taxon>
        <taxon>Cheliferoidea</taxon>
        <taxon>Chernetidae</taxon>
        <taxon>Cordylochernes</taxon>
    </lineage>
</organism>
<dbReference type="EMBL" id="CP092868">
    <property type="protein sequence ID" value="UYV68572.1"/>
    <property type="molecule type" value="Genomic_DNA"/>
</dbReference>
<evidence type="ECO:0000313" key="2">
    <source>
        <dbReference type="Proteomes" id="UP001235939"/>
    </source>
</evidence>
<feature type="non-terminal residue" evidence="1">
    <location>
        <position position="1"/>
    </location>
</feature>
<proteinExistence type="predicted"/>
<name>A0ABY6KJG3_9ARAC</name>
<reference evidence="1 2" key="1">
    <citation type="submission" date="2022-01" db="EMBL/GenBank/DDBJ databases">
        <title>A chromosomal length assembly of Cordylochernes scorpioides.</title>
        <authorList>
            <person name="Zeh D."/>
            <person name="Zeh J."/>
        </authorList>
    </citation>
    <scope>NUCLEOTIDE SEQUENCE [LARGE SCALE GENOMIC DNA]</scope>
    <source>
        <strain evidence="1">IN4F17</strain>
        <tissue evidence="1">Whole Body</tissue>
    </source>
</reference>
<evidence type="ECO:0000313" key="1">
    <source>
        <dbReference type="EMBL" id="UYV68572.1"/>
    </source>
</evidence>
<accession>A0ABY6KJG3</accession>
<sequence length="31" mass="3391">MLKLDDVGDVLTEAPHRLAHNTLLFCQGLGL</sequence>